<proteinExistence type="predicted"/>
<sequence>MGNSQSMQKINFEDIQTACKNPEIYLLINTLPESEQSCLIVNTVPAQKEEHIINHHMYSSKRIRILIYGRNSSDENVYKKYDQLAKLGFSNVFIYLGGLFEWLMLQDIYGCDEFPTTTKQIDFLKYKPHPRLNISLIEN</sequence>
<evidence type="ECO:0000313" key="2">
    <source>
        <dbReference type="EMBL" id="QHU10912.1"/>
    </source>
</evidence>
<organism evidence="2">
    <name type="scientific">viral metagenome</name>
    <dbReference type="NCBI Taxonomy" id="1070528"/>
    <lineage>
        <taxon>unclassified sequences</taxon>
        <taxon>metagenomes</taxon>
        <taxon>organismal metagenomes</taxon>
    </lineage>
</organism>
<protein>
    <recommendedName>
        <fullName evidence="1">Rhodanese domain-containing protein</fullName>
    </recommendedName>
</protein>
<dbReference type="PROSITE" id="PS50206">
    <property type="entry name" value="RHODANESE_3"/>
    <property type="match status" value="1"/>
</dbReference>
<accession>A0A6C0JYQ5</accession>
<evidence type="ECO:0000259" key="1">
    <source>
        <dbReference type="PROSITE" id="PS50206"/>
    </source>
</evidence>
<name>A0A6C0JYQ5_9ZZZZ</name>
<reference evidence="2" key="1">
    <citation type="journal article" date="2020" name="Nature">
        <title>Giant virus diversity and host interactions through global metagenomics.</title>
        <authorList>
            <person name="Schulz F."/>
            <person name="Roux S."/>
            <person name="Paez-Espino D."/>
            <person name="Jungbluth S."/>
            <person name="Walsh D.A."/>
            <person name="Denef V.J."/>
            <person name="McMahon K.D."/>
            <person name="Konstantinidis K.T."/>
            <person name="Eloe-Fadrosh E.A."/>
            <person name="Kyrpides N.C."/>
            <person name="Woyke T."/>
        </authorList>
    </citation>
    <scope>NUCLEOTIDE SEQUENCE</scope>
    <source>
        <strain evidence="2">GVMAG-S-1101165-83</strain>
    </source>
</reference>
<dbReference type="InterPro" id="IPR001763">
    <property type="entry name" value="Rhodanese-like_dom"/>
</dbReference>
<dbReference type="AlphaFoldDB" id="A0A6C0JYQ5"/>
<feature type="domain" description="Rhodanese" evidence="1">
    <location>
        <begin position="84"/>
        <end position="107"/>
    </location>
</feature>
<dbReference type="EMBL" id="MN740773">
    <property type="protein sequence ID" value="QHU10912.1"/>
    <property type="molecule type" value="Genomic_DNA"/>
</dbReference>